<feature type="compositionally biased region" description="Basic residues" evidence="6">
    <location>
        <begin position="59"/>
        <end position="74"/>
    </location>
</feature>
<keyword evidence="5" id="KW-0699">rRNA-binding</keyword>
<evidence type="ECO:0000313" key="7">
    <source>
        <dbReference type="EMBL" id="OGN29163.1"/>
    </source>
</evidence>
<organism evidence="7 8">
    <name type="scientific">Candidatus Yanofskybacteria bacterium RIFCSPLOWO2_01_FULL_49_25</name>
    <dbReference type="NCBI Taxonomy" id="1802701"/>
    <lineage>
        <taxon>Bacteria</taxon>
        <taxon>Candidatus Yanofskyibacteriota</taxon>
    </lineage>
</organism>
<dbReference type="HAMAP" id="MF_01328_B">
    <property type="entry name" value="Ribosomal_uL4_B"/>
    <property type="match status" value="1"/>
</dbReference>
<evidence type="ECO:0000313" key="8">
    <source>
        <dbReference type="Proteomes" id="UP000179047"/>
    </source>
</evidence>
<comment type="similarity">
    <text evidence="1 5">Belongs to the universal ribosomal protein uL4 family.</text>
</comment>
<dbReference type="GO" id="GO:0019843">
    <property type="term" value="F:rRNA binding"/>
    <property type="evidence" value="ECO:0007669"/>
    <property type="project" value="UniProtKB-UniRule"/>
</dbReference>
<evidence type="ECO:0000256" key="5">
    <source>
        <dbReference type="HAMAP-Rule" id="MF_01328"/>
    </source>
</evidence>
<dbReference type="GO" id="GO:1990904">
    <property type="term" value="C:ribonucleoprotein complex"/>
    <property type="evidence" value="ECO:0007669"/>
    <property type="project" value="UniProtKB-KW"/>
</dbReference>
<comment type="function">
    <text evidence="5">One of the primary rRNA binding proteins, this protein initially binds near the 5'-end of the 23S rRNA. It is important during the early stages of 50S assembly. It makes multiple contacts with different domains of the 23S rRNA in the assembled 50S subunit and ribosome.</text>
</comment>
<dbReference type="SUPFAM" id="SSF52166">
    <property type="entry name" value="Ribosomal protein L4"/>
    <property type="match status" value="1"/>
</dbReference>
<protein>
    <recommendedName>
        <fullName evidence="4 5">Large ribosomal subunit protein uL4</fullName>
    </recommendedName>
</protein>
<evidence type="ECO:0000256" key="4">
    <source>
        <dbReference type="ARBA" id="ARBA00035244"/>
    </source>
</evidence>
<dbReference type="PANTHER" id="PTHR10746">
    <property type="entry name" value="50S RIBOSOMAL PROTEIN L4"/>
    <property type="match status" value="1"/>
</dbReference>
<dbReference type="GO" id="GO:0003735">
    <property type="term" value="F:structural constituent of ribosome"/>
    <property type="evidence" value="ECO:0007669"/>
    <property type="project" value="InterPro"/>
</dbReference>
<dbReference type="GO" id="GO:0006412">
    <property type="term" value="P:translation"/>
    <property type="evidence" value="ECO:0007669"/>
    <property type="project" value="UniProtKB-UniRule"/>
</dbReference>
<feature type="region of interest" description="Disordered" evidence="6">
    <location>
        <begin position="53"/>
        <end position="74"/>
    </location>
</feature>
<name>A0A1F8GUU9_9BACT</name>
<evidence type="ECO:0000256" key="2">
    <source>
        <dbReference type="ARBA" id="ARBA00022980"/>
    </source>
</evidence>
<dbReference type="InterPro" id="IPR023574">
    <property type="entry name" value="Ribosomal_uL4_dom_sf"/>
</dbReference>
<dbReference type="GO" id="GO:0005840">
    <property type="term" value="C:ribosome"/>
    <property type="evidence" value="ECO:0007669"/>
    <property type="project" value="UniProtKB-KW"/>
</dbReference>
<sequence>MDITLYNQSGETIGTAQLPENIFAVPMNADVVHQALVTAQANARVAIAHAKGRGEVRGGGKKPWKQKGTGRARHASIRSPIWKGGGVTHGPTKERNFSKKINKKTARKALFMVLSSKVKDGVFMVVDQFRFNAPKTKEAVGVFDRLTPIMAHYVKTKKKRDSVLIVMPAKDRVLERAMRNLSFADVIAAPNLNIEAILSAKHIIMAQKAIPVMSEVFKL</sequence>
<comment type="subunit">
    <text evidence="5">Part of the 50S ribosomal subunit.</text>
</comment>
<evidence type="ECO:0000256" key="6">
    <source>
        <dbReference type="SAM" id="MobiDB-lite"/>
    </source>
</evidence>
<dbReference type="STRING" id="1802701.A3A33_02795"/>
<gene>
    <name evidence="5" type="primary">rplD</name>
    <name evidence="7" type="ORF">A3A33_02795</name>
</gene>
<keyword evidence="5" id="KW-0694">RNA-binding</keyword>
<comment type="function">
    <text evidence="5">Forms part of the polypeptide exit tunnel.</text>
</comment>
<dbReference type="NCBIfam" id="TIGR03953">
    <property type="entry name" value="rplD_bact"/>
    <property type="match status" value="1"/>
</dbReference>
<evidence type="ECO:0000256" key="3">
    <source>
        <dbReference type="ARBA" id="ARBA00023274"/>
    </source>
</evidence>
<accession>A0A1F8GUU9</accession>
<comment type="caution">
    <text evidence="7">The sequence shown here is derived from an EMBL/GenBank/DDBJ whole genome shotgun (WGS) entry which is preliminary data.</text>
</comment>
<dbReference type="InterPro" id="IPR002136">
    <property type="entry name" value="Ribosomal_uL4"/>
</dbReference>
<dbReference type="AlphaFoldDB" id="A0A1F8GUU9"/>
<dbReference type="Proteomes" id="UP000179047">
    <property type="component" value="Unassembled WGS sequence"/>
</dbReference>
<keyword evidence="2 5" id="KW-0689">Ribosomal protein</keyword>
<dbReference type="PANTHER" id="PTHR10746:SF6">
    <property type="entry name" value="LARGE RIBOSOMAL SUBUNIT PROTEIN UL4M"/>
    <property type="match status" value="1"/>
</dbReference>
<dbReference type="EMBL" id="MGKP01000009">
    <property type="protein sequence ID" value="OGN29163.1"/>
    <property type="molecule type" value="Genomic_DNA"/>
</dbReference>
<evidence type="ECO:0000256" key="1">
    <source>
        <dbReference type="ARBA" id="ARBA00010528"/>
    </source>
</evidence>
<dbReference type="InterPro" id="IPR013005">
    <property type="entry name" value="Ribosomal_uL4-like"/>
</dbReference>
<reference evidence="7 8" key="1">
    <citation type="journal article" date="2016" name="Nat. Commun.">
        <title>Thousands of microbial genomes shed light on interconnected biogeochemical processes in an aquifer system.</title>
        <authorList>
            <person name="Anantharaman K."/>
            <person name="Brown C.T."/>
            <person name="Hug L.A."/>
            <person name="Sharon I."/>
            <person name="Castelle C.J."/>
            <person name="Probst A.J."/>
            <person name="Thomas B.C."/>
            <person name="Singh A."/>
            <person name="Wilkins M.J."/>
            <person name="Karaoz U."/>
            <person name="Brodie E.L."/>
            <person name="Williams K.H."/>
            <person name="Hubbard S.S."/>
            <person name="Banfield J.F."/>
        </authorList>
    </citation>
    <scope>NUCLEOTIDE SEQUENCE [LARGE SCALE GENOMIC DNA]</scope>
</reference>
<proteinExistence type="inferred from homology"/>
<dbReference type="Pfam" id="PF00573">
    <property type="entry name" value="Ribosomal_L4"/>
    <property type="match status" value="1"/>
</dbReference>
<dbReference type="Gene3D" id="3.40.1370.10">
    <property type="match status" value="1"/>
</dbReference>
<keyword evidence="3 5" id="KW-0687">Ribonucleoprotein</keyword>